<dbReference type="Pfam" id="PF00048">
    <property type="entry name" value="IL8"/>
    <property type="match status" value="1"/>
</dbReference>
<gene>
    <name evidence="4" type="ORF">AMEX_G12983</name>
</gene>
<name>A0A8T2LIY7_ASTMX</name>
<dbReference type="GO" id="GO:0005615">
    <property type="term" value="C:extracellular space"/>
    <property type="evidence" value="ECO:0007669"/>
    <property type="project" value="UniProtKB-KW"/>
</dbReference>
<dbReference type="GO" id="GO:0006955">
    <property type="term" value="P:immune response"/>
    <property type="evidence" value="ECO:0007669"/>
    <property type="project" value="InterPro"/>
</dbReference>
<feature type="signal peptide" evidence="2">
    <location>
        <begin position="1"/>
        <end position="25"/>
    </location>
</feature>
<dbReference type="Proteomes" id="UP000752171">
    <property type="component" value="Unassembled WGS sequence"/>
</dbReference>
<feature type="domain" description="Chemokine interleukin-8-like" evidence="3">
    <location>
        <begin position="35"/>
        <end position="75"/>
    </location>
</feature>
<evidence type="ECO:0000313" key="5">
    <source>
        <dbReference type="Proteomes" id="UP000752171"/>
    </source>
</evidence>
<evidence type="ECO:0000313" key="4">
    <source>
        <dbReference type="EMBL" id="KAG9272038.1"/>
    </source>
</evidence>
<dbReference type="SUPFAM" id="SSF54117">
    <property type="entry name" value="Interleukin 8-like chemokines"/>
    <property type="match status" value="1"/>
</dbReference>
<protein>
    <recommendedName>
        <fullName evidence="3">Chemokine interleukin-8-like domain-containing protein</fullName>
    </recommendedName>
</protein>
<comment type="caution">
    <text evidence="4">The sequence shown here is derived from an EMBL/GenBank/DDBJ whole genome shotgun (WGS) entry which is preliminary data.</text>
</comment>
<evidence type="ECO:0000259" key="3">
    <source>
        <dbReference type="Pfam" id="PF00048"/>
    </source>
</evidence>
<organism evidence="4 5">
    <name type="scientific">Astyanax mexicanus</name>
    <name type="common">Blind cave fish</name>
    <name type="synonym">Astyanax fasciatus mexicanus</name>
    <dbReference type="NCBI Taxonomy" id="7994"/>
    <lineage>
        <taxon>Eukaryota</taxon>
        <taxon>Metazoa</taxon>
        <taxon>Chordata</taxon>
        <taxon>Craniata</taxon>
        <taxon>Vertebrata</taxon>
        <taxon>Euteleostomi</taxon>
        <taxon>Actinopterygii</taxon>
        <taxon>Neopterygii</taxon>
        <taxon>Teleostei</taxon>
        <taxon>Ostariophysi</taxon>
        <taxon>Characiformes</taxon>
        <taxon>Characoidei</taxon>
        <taxon>Acestrorhamphidae</taxon>
        <taxon>Acestrorhamphinae</taxon>
        <taxon>Astyanax</taxon>
    </lineage>
</organism>
<sequence length="84" mass="9321">MSAEKMRWMGLTLGLVLLIAVSSDAAPLAIQQPEECCFTFVSFTIPKHAVEEIKRLSIHCPKPGYIVTTPKGRMCQKTLDISKD</sequence>
<reference evidence="4 5" key="1">
    <citation type="submission" date="2021-07" db="EMBL/GenBank/DDBJ databases">
        <authorList>
            <person name="Imarazene B."/>
            <person name="Zahm M."/>
            <person name="Klopp C."/>
            <person name="Cabau C."/>
            <person name="Beille S."/>
            <person name="Jouanno E."/>
            <person name="Castinel A."/>
            <person name="Lluch J."/>
            <person name="Gil L."/>
            <person name="Kuchtly C."/>
            <person name="Lopez Roques C."/>
            <person name="Donnadieu C."/>
            <person name="Parrinello H."/>
            <person name="Journot L."/>
            <person name="Du K."/>
            <person name="Schartl M."/>
            <person name="Retaux S."/>
            <person name="Guiguen Y."/>
        </authorList>
    </citation>
    <scope>NUCLEOTIDE SEQUENCE [LARGE SCALE GENOMIC DNA]</scope>
    <source>
        <strain evidence="4">Pach_M1</strain>
        <tissue evidence="4">Testis</tissue>
    </source>
</reference>
<keyword evidence="2" id="KW-0732">Signal</keyword>
<dbReference type="GO" id="GO:0008009">
    <property type="term" value="F:chemokine activity"/>
    <property type="evidence" value="ECO:0007669"/>
    <property type="project" value="InterPro"/>
</dbReference>
<dbReference type="InterPro" id="IPR001811">
    <property type="entry name" value="Chemokine_IL8-like_dom"/>
</dbReference>
<dbReference type="EMBL" id="JAICCE010000010">
    <property type="protein sequence ID" value="KAG9272038.1"/>
    <property type="molecule type" value="Genomic_DNA"/>
</dbReference>
<evidence type="ECO:0000256" key="2">
    <source>
        <dbReference type="SAM" id="SignalP"/>
    </source>
</evidence>
<dbReference type="Gene3D" id="2.40.50.40">
    <property type="match status" value="1"/>
</dbReference>
<keyword evidence="1" id="KW-0202">Cytokine</keyword>
<evidence type="ECO:0000256" key="1">
    <source>
        <dbReference type="ARBA" id="ARBA00022514"/>
    </source>
</evidence>
<feature type="chain" id="PRO_5035885045" description="Chemokine interleukin-8-like domain-containing protein" evidence="2">
    <location>
        <begin position="26"/>
        <end position="84"/>
    </location>
</feature>
<dbReference type="AlphaFoldDB" id="A0A8T2LIY7"/>
<accession>A0A8T2LIY7</accession>
<proteinExistence type="predicted"/>
<dbReference type="InterPro" id="IPR036048">
    <property type="entry name" value="Interleukin_8-like_sf"/>
</dbReference>